<gene>
    <name evidence="2" type="ORF">NLI96_g7570</name>
</gene>
<sequence>MDTINNRDNNLFSRGPSPPPQQQSFQVPFAQSNEQIPTSSSPPFPQYQSPTSASAAATAQTHLDSLLHNLSSPQQPQRQPSPQPGPVGGIVYGPQEAPVSAPATPASIHAGSVTSSGSAPSNQTADKKTALLSLLGAVSSPPSSTQNVPLPPAAAPPPRAPTPPGASASRQVGTTSESQGKFLLEQLMSGAPKYPEPNPASQPLPTSQGPSPTYYPSLSDPQPHPEGEYYGGDASYITQEHSRDINVLPASAQPRPPSPTRRSMFDFVSPFDALAGSPSSQVKRKVSPPQAQPVAGGSEDNWTNTAPIDPKRKSVENLMDQLTRGQAPLNHAAS</sequence>
<protein>
    <submittedName>
        <fullName evidence="2">Uncharacterized protein</fullName>
    </submittedName>
</protein>
<dbReference type="Proteomes" id="UP001212997">
    <property type="component" value="Unassembled WGS sequence"/>
</dbReference>
<accession>A0AAD5V0J4</accession>
<dbReference type="AlphaFoldDB" id="A0AAD5V0J4"/>
<evidence type="ECO:0000256" key="1">
    <source>
        <dbReference type="SAM" id="MobiDB-lite"/>
    </source>
</evidence>
<proteinExistence type="predicted"/>
<dbReference type="EMBL" id="JANAWD010000315">
    <property type="protein sequence ID" value="KAJ3481546.1"/>
    <property type="molecule type" value="Genomic_DNA"/>
</dbReference>
<comment type="caution">
    <text evidence="2">The sequence shown here is derived from an EMBL/GenBank/DDBJ whole genome shotgun (WGS) entry which is preliminary data.</text>
</comment>
<feature type="compositionally biased region" description="Polar residues" evidence="1">
    <location>
        <begin position="1"/>
        <end position="12"/>
    </location>
</feature>
<name>A0AAD5V0J4_9APHY</name>
<reference evidence="2" key="1">
    <citation type="submission" date="2022-07" db="EMBL/GenBank/DDBJ databases">
        <title>Genome Sequence of Physisporinus lineatus.</title>
        <authorList>
            <person name="Buettner E."/>
        </authorList>
    </citation>
    <scope>NUCLEOTIDE SEQUENCE</scope>
    <source>
        <strain evidence="2">VT162</strain>
    </source>
</reference>
<feature type="compositionally biased region" description="Low complexity" evidence="1">
    <location>
        <begin position="46"/>
        <end position="61"/>
    </location>
</feature>
<feature type="compositionally biased region" description="Low complexity" evidence="1">
    <location>
        <begin position="22"/>
        <end position="39"/>
    </location>
</feature>
<organism evidence="2 3">
    <name type="scientific">Meripilus lineatus</name>
    <dbReference type="NCBI Taxonomy" id="2056292"/>
    <lineage>
        <taxon>Eukaryota</taxon>
        <taxon>Fungi</taxon>
        <taxon>Dikarya</taxon>
        <taxon>Basidiomycota</taxon>
        <taxon>Agaricomycotina</taxon>
        <taxon>Agaricomycetes</taxon>
        <taxon>Polyporales</taxon>
        <taxon>Meripilaceae</taxon>
        <taxon>Meripilus</taxon>
    </lineage>
</organism>
<feature type="compositionally biased region" description="Polar residues" evidence="1">
    <location>
        <begin position="169"/>
        <end position="179"/>
    </location>
</feature>
<feature type="compositionally biased region" description="Polar residues" evidence="1">
    <location>
        <begin position="112"/>
        <end position="124"/>
    </location>
</feature>
<feature type="compositionally biased region" description="Polar residues" evidence="1">
    <location>
        <begin position="203"/>
        <end position="220"/>
    </location>
</feature>
<feature type="region of interest" description="Disordered" evidence="1">
    <location>
        <begin position="1"/>
        <end position="334"/>
    </location>
</feature>
<feature type="compositionally biased region" description="Pro residues" evidence="1">
    <location>
        <begin position="149"/>
        <end position="164"/>
    </location>
</feature>
<keyword evidence="3" id="KW-1185">Reference proteome</keyword>
<evidence type="ECO:0000313" key="3">
    <source>
        <dbReference type="Proteomes" id="UP001212997"/>
    </source>
</evidence>
<evidence type="ECO:0000313" key="2">
    <source>
        <dbReference type="EMBL" id="KAJ3481546.1"/>
    </source>
</evidence>